<dbReference type="PATRIC" id="fig|1637975.4.peg.639"/>
<keyword evidence="4" id="KW-1185">Reference proteome</keyword>
<evidence type="ECO:0000256" key="2">
    <source>
        <dbReference type="SAM" id="Phobius"/>
    </source>
</evidence>
<organism evidence="3 4">
    <name type="scientific">Cytobacillus solani</name>
    <dbReference type="NCBI Taxonomy" id="1637975"/>
    <lineage>
        <taxon>Bacteria</taxon>
        <taxon>Bacillati</taxon>
        <taxon>Bacillota</taxon>
        <taxon>Bacilli</taxon>
        <taxon>Bacillales</taxon>
        <taxon>Bacillaceae</taxon>
        <taxon>Cytobacillus</taxon>
    </lineage>
</organism>
<feature type="compositionally biased region" description="Gly residues" evidence="1">
    <location>
        <begin position="161"/>
        <end position="171"/>
    </location>
</feature>
<gene>
    <name evidence="3" type="ORF">AN957_04755</name>
</gene>
<evidence type="ECO:0000313" key="3">
    <source>
        <dbReference type="EMBL" id="KQL17986.1"/>
    </source>
</evidence>
<name>A0A0Q3VFM9_9BACI</name>
<feature type="transmembrane region" description="Helical" evidence="2">
    <location>
        <begin position="218"/>
        <end position="235"/>
    </location>
</feature>
<sequence length="246" mass="27062">MNKRFILAKPKIIAFIAGIFIFMLVGETSARAANKEIDIHTKMNPSGYFFEVGNLKPGDWMPRDIVISNAGTQDFKYMAILGKKKSVKGLLKELDLIVKKNEEVLYDGKMDQFTGFTPRNLAKSESETLFFQVTMPNDLGNAFQSSGAEVEILFVAEALGDTGGGDPGGENPGEEPVVENSGEEPDDEVIETNNPTGTIIVSPEIRENLLPKTATNTYNSLLIGSVLFVAGSIFYKRKFRIINNLE</sequence>
<keyword evidence="2" id="KW-0812">Transmembrane</keyword>
<dbReference type="AlphaFoldDB" id="A0A0Q3VFM9"/>
<reference evidence="3 4" key="1">
    <citation type="submission" date="2015-09" db="EMBL/GenBank/DDBJ databases">
        <title>Genome sequencing project for genomic taxonomy and phylogenomics of Bacillus-like bacteria.</title>
        <authorList>
            <person name="Liu B."/>
            <person name="Wang J."/>
            <person name="Zhu Y."/>
            <person name="Liu G."/>
            <person name="Chen Q."/>
            <person name="Chen Z."/>
            <person name="Lan J."/>
            <person name="Che J."/>
            <person name="Ge C."/>
            <person name="Shi H."/>
            <person name="Pan Z."/>
            <person name="Liu X."/>
        </authorList>
    </citation>
    <scope>NUCLEOTIDE SEQUENCE [LARGE SCALE GENOMIC DNA]</scope>
    <source>
        <strain evidence="3 4">FJAT-18043</strain>
    </source>
</reference>
<keyword evidence="2" id="KW-0472">Membrane</keyword>
<accession>A0A0Q3VFM9</accession>
<feature type="region of interest" description="Disordered" evidence="1">
    <location>
        <begin position="161"/>
        <end position="194"/>
    </location>
</feature>
<dbReference type="EMBL" id="LJIX01000006">
    <property type="protein sequence ID" value="KQL17986.1"/>
    <property type="molecule type" value="Genomic_DNA"/>
</dbReference>
<proteinExistence type="predicted"/>
<feature type="compositionally biased region" description="Acidic residues" evidence="1">
    <location>
        <begin position="172"/>
        <end position="190"/>
    </location>
</feature>
<protein>
    <recommendedName>
        <fullName evidence="5">Gram-positive cocci surface proteins LPxTG domain-containing protein</fullName>
    </recommendedName>
</protein>
<keyword evidence="2" id="KW-1133">Transmembrane helix</keyword>
<evidence type="ECO:0000313" key="4">
    <source>
        <dbReference type="Proteomes" id="UP000050996"/>
    </source>
</evidence>
<comment type="caution">
    <text evidence="3">The sequence shown here is derived from an EMBL/GenBank/DDBJ whole genome shotgun (WGS) entry which is preliminary data.</text>
</comment>
<dbReference type="Proteomes" id="UP000050996">
    <property type="component" value="Unassembled WGS sequence"/>
</dbReference>
<dbReference type="NCBIfam" id="TIGR01167">
    <property type="entry name" value="LPXTG_anchor"/>
    <property type="match status" value="1"/>
</dbReference>
<dbReference type="STRING" id="1637975.AN957_04755"/>
<dbReference type="RefSeq" id="WP_053479047.1">
    <property type="nucleotide sequence ID" value="NZ_CP041305.1"/>
</dbReference>
<evidence type="ECO:0000256" key="1">
    <source>
        <dbReference type="SAM" id="MobiDB-lite"/>
    </source>
</evidence>
<evidence type="ECO:0008006" key="5">
    <source>
        <dbReference type="Google" id="ProtNLM"/>
    </source>
</evidence>